<evidence type="ECO:0000259" key="15">
    <source>
        <dbReference type="Pfam" id="PF08544"/>
    </source>
</evidence>
<dbReference type="InterPro" id="IPR014721">
    <property type="entry name" value="Ribsml_uS5_D2-typ_fold_subgr"/>
</dbReference>
<evidence type="ECO:0000256" key="10">
    <source>
        <dbReference type="ARBA" id="ARBA00022840"/>
    </source>
</evidence>
<gene>
    <name evidence="13" type="primary">thrB</name>
    <name evidence="16" type="ORF">EM808_09670</name>
</gene>
<evidence type="ECO:0000256" key="12">
    <source>
        <dbReference type="ARBA" id="ARBA00049954"/>
    </source>
</evidence>
<dbReference type="GO" id="GO:0005524">
    <property type="term" value="F:ATP binding"/>
    <property type="evidence" value="ECO:0007669"/>
    <property type="project" value="UniProtKB-UniRule"/>
</dbReference>
<evidence type="ECO:0000256" key="9">
    <source>
        <dbReference type="ARBA" id="ARBA00022777"/>
    </source>
</evidence>
<evidence type="ECO:0000256" key="4">
    <source>
        <dbReference type="ARBA" id="ARBA00017858"/>
    </source>
</evidence>
<dbReference type="Proteomes" id="UP000288024">
    <property type="component" value="Unassembled WGS sequence"/>
</dbReference>
<evidence type="ECO:0000256" key="13">
    <source>
        <dbReference type="HAMAP-Rule" id="MF_00384"/>
    </source>
</evidence>
<dbReference type="InterPro" id="IPR036554">
    <property type="entry name" value="GHMP_kinase_C_sf"/>
</dbReference>
<keyword evidence="7 13" id="KW-0791">Threonine biosynthesis</keyword>
<evidence type="ECO:0000256" key="7">
    <source>
        <dbReference type="ARBA" id="ARBA00022697"/>
    </source>
</evidence>
<dbReference type="SUPFAM" id="SSF54211">
    <property type="entry name" value="Ribosomal protein S5 domain 2-like"/>
    <property type="match status" value="1"/>
</dbReference>
<evidence type="ECO:0000313" key="16">
    <source>
        <dbReference type="EMBL" id="RVT63532.1"/>
    </source>
</evidence>
<feature type="domain" description="GHMP kinase C-terminal" evidence="15">
    <location>
        <begin position="204"/>
        <end position="279"/>
    </location>
</feature>
<dbReference type="GO" id="GO:0009088">
    <property type="term" value="P:threonine biosynthetic process"/>
    <property type="evidence" value="ECO:0007669"/>
    <property type="project" value="UniProtKB-UniRule"/>
</dbReference>
<comment type="similarity">
    <text evidence="2 13">Belongs to the GHMP kinase family. Homoserine kinase subfamily.</text>
</comment>
<reference evidence="16 17" key="1">
    <citation type="submission" date="2019-01" db="EMBL/GenBank/DDBJ databases">
        <title>Bacillus sp. M5HDSG1-1, whole genome shotgun sequence.</title>
        <authorList>
            <person name="Tuo L."/>
        </authorList>
    </citation>
    <scope>NUCLEOTIDE SEQUENCE [LARGE SCALE GENOMIC DNA]</scope>
    <source>
        <strain evidence="16 17">M5HDSG1-1</strain>
    </source>
</reference>
<evidence type="ECO:0000256" key="1">
    <source>
        <dbReference type="ARBA" id="ARBA00005015"/>
    </source>
</evidence>
<comment type="pathway">
    <text evidence="1 13">Amino-acid biosynthesis; L-threonine biosynthesis; L-threonine from L-aspartate: step 4/5.</text>
</comment>
<name>A0A437KC32_9BACI</name>
<dbReference type="NCBIfam" id="TIGR00191">
    <property type="entry name" value="thrB"/>
    <property type="match status" value="1"/>
</dbReference>
<dbReference type="AlphaFoldDB" id="A0A437KC32"/>
<dbReference type="UniPathway" id="UPA00050">
    <property type="reaction ID" value="UER00064"/>
</dbReference>
<dbReference type="GO" id="GO:0005737">
    <property type="term" value="C:cytoplasm"/>
    <property type="evidence" value="ECO:0007669"/>
    <property type="project" value="UniProtKB-SubCell"/>
</dbReference>
<keyword evidence="5 13" id="KW-0028">Amino-acid biosynthesis</keyword>
<evidence type="ECO:0000313" key="17">
    <source>
        <dbReference type="Proteomes" id="UP000288024"/>
    </source>
</evidence>
<dbReference type="InterPro" id="IPR000870">
    <property type="entry name" value="Homoserine_kinase"/>
</dbReference>
<dbReference type="Gene3D" id="3.30.230.10">
    <property type="match status" value="1"/>
</dbReference>
<dbReference type="PIRSF" id="PIRSF000676">
    <property type="entry name" value="Homoser_kin"/>
    <property type="match status" value="1"/>
</dbReference>
<keyword evidence="6 13" id="KW-0808">Transferase</keyword>
<accession>A0A437KC32</accession>
<organism evidence="16 17">
    <name type="scientific">Niallia taxi</name>
    <dbReference type="NCBI Taxonomy" id="2499688"/>
    <lineage>
        <taxon>Bacteria</taxon>
        <taxon>Bacillati</taxon>
        <taxon>Bacillota</taxon>
        <taxon>Bacilli</taxon>
        <taxon>Bacillales</taxon>
        <taxon>Bacillaceae</taxon>
        <taxon>Niallia</taxon>
    </lineage>
</organism>
<feature type="domain" description="GHMP kinase N-terminal" evidence="14">
    <location>
        <begin position="61"/>
        <end position="143"/>
    </location>
</feature>
<dbReference type="EMBL" id="RZTZ01000003">
    <property type="protein sequence ID" value="RVT63532.1"/>
    <property type="molecule type" value="Genomic_DNA"/>
</dbReference>
<dbReference type="EC" id="2.7.1.39" evidence="3 13"/>
<dbReference type="PANTHER" id="PTHR20861:SF1">
    <property type="entry name" value="HOMOSERINE KINASE"/>
    <property type="match status" value="1"/>
</dbReference>
<protein>
    <recommendedName>
        <fullName evidence="4 13">Homoserine kinase</fullName>
        <shortName evidence="13">HK</shortName>
        <shortName evidence="13">HSK</shortName>
        <ecNumber evidence="3 13">2.7.1.39</ecNumber>
    </recommendedName>
</protein>
<comment type="catalytic activity">
    <reaction evidence="11 13">
        <text>L-homoserine + ATP = O-phospho-L-homoserine + ADP + H(+)</text>
        <dbReference type="Rhea" id="RHEA:13985"/>
        <dbReference type="ChEBI" id="CHEBI:15378"/>
        <dbReference type="ChEBI" id="CHEBI:30616"/>
        <dbReference type="ChEBI" id="CHEBI:57476"/>
        <dbReference type="ChEBI" id="CHEBI:57590"/>
        <dbReference type="ChEBI" id="CHEBI:456216"/>
        <dbReference type="EC" id="2.7.1.39"/>
    </reaction>
</comment>
<dbReference type="InterPro" id="IPR020568">
    <property type="entry name" value="Ribosomal_Su5_D2-typ_SF"/>
</dbReference>
<dbReference type="InterPro" id="IPR006204">
    <property type="entry name" value="GHMP_kinase_N_dom"/>
</dbReference>
<dbReference type="Pfam" id="PF00288">
    <property type="entry name" value="GHMP_kinases_N"/>
    <property type="match status" value="1"/>
</dbReference>
<comment type="function">
    <text evidence="12 13">Catalyzes the ATP-dependent phosphorylation of L-homoserine to L-homoserine phosphate.</text>
</comment>
<dbReference type="PROSITE" id="PS00627">
    <property type="entry name" value="GHMP_KINASES_ATP"/>
    <property type="match status" value="1"/>
</dbReference>
<evidence type="ECO:0000256" key="3">
    <source>
        <dbReference type="ARBA" id="ARBA00012078"/>
    </source>
</evidence>
<evidence type="ECO:0000256" key="5">
    <source>
        <dbReference type="ARBA" id="ARBA00022605"/>
    </source>
</evidence>
<keyword evidence="17" id="KW-1185">Reference proteome</keyword>
<dbReference type="Pfam" id="PF08544">
    <property type="entry name" value="GHMP_kinases_C"/>
    <property type="match status" value="1"/>
</dbReference>
<feature type="binding site" evidence="13">
    <location>
        <begin position="90"/>
        <end position="100"/>
    </location>
    <ligand>
        <name>ATP</name>
        <dbReference type="ChEBI" id="CHEBI:30616"/>
    </ligand>
</feature>
<dbReference type="RefSeq" id="WP_127738009.1">
    <property type="nucleotide sequence ID" value="NZ_CAJCKN010000006.1"/>
</dbReference>
<sequence>MMESEMLQIKVPASTANLGPGFDSIGLSLSLYLELQASPAEKWEVIPLSEELKAFPADESNFIIATALQVAKQYNKELPPCRVTVASEIPLARGLGSSASAIVAAIELADALGELCLTKEEKFIIATNMEGHPDNVGASIFGGLVVGCQLGEEADVEVIHSVDLELLAIIPNEELLTKAARDVLPAAMPFAEAVAAGAVSNLLVAALLTGNDKLAGKMMSLDKYHQPYRKQLVPHLELIEKEAPLLGAYGVALSGAGPTVLCFIEKGKTEAVKAGLQKLLPGMSLLPVEMDKEGAVVKGKSYTSI</sequence>
<evidence type="ECO:0000256" key="2">
    <source>
        <dbReference type="ARBA" id="ARBA00007370"/>
    </source>
</evidence>
<dbReference type="PRINTS" id="PR00958">
    <property type="entry name" value="HOMSERKINASE"/>
</dbReference>
<keyword evidence="9 13" id="KW-0418">Kinase</keyword>
<dbReference type="GO" id="GO:0004413">
    <property type="term" value="F:homoserine kinase activity"/>
    <property type="evidence" value="ECO:0007669"/>
    <property type="project" value="UniProtKB-UniRule"/>
</dbReference>
<dbReference type="InterPro" id="IPR006203">
    <property type="entry name" value="GHMP_knse_ATP-bd_CS"/>
</dbReference>
<keyword evidence="8 13" id="KW-0547">Nucleotide-binding</keyword>
<dbReference type="PANTHER" id="PTHR20861">
    <property type="entry name" value="HOMOSERINE/4-DIPHOSPHOCYTIDYL-2-C-METHYL-D-ERYTHRITOL KINASE"/>
    <property type="match status" value="1"/>
</dbReference>
<keyword evidence="13" id="KW-0963">Cytoplasm</keyword>
<dbReference type="Gene3D" id="3.30.70.890">
    <property type="entry name" value="GHMP kinase, C-terminal domain"/>
    <property type="match status" value="1"/>
</dbReference>
<comment type="caution">
    <text evidence="16">The sequence shown here is derived from an EMBL/GenBank/DDBJ whole genome shotgun (WGS) entry which is preliminary data.</text>
</comment>
<proteinExistence type="inferred from homology"/>
<evidence type="ECO:0000256" key="8">
    <source>
        <dbReference type="ARBA" id="ARBA00022741"/>
    </source>
</evidence>
<dbReference type="HAMAP" id="MF_00384">
    <property type="entry name" value="Homoser_kinase"/>
    <property type="match status" value="1"/>
</dbReference>
<dbReference type="InterPro" id="IPR013750">
    <property type="entry name" value="GHMP_kinase_C_dom"/>
</dbReference>
<keyword evidence="10 13" id="KW-0067">ATP-binding</keyword>
<evidence type="ECO:0000259" key="14">
    <source>
        <dbReference type="Pfam" id="PF00288"/>
    </source>
</evidence>
<dbReference type="SUPFAM" id="SSF55060">
    <property type="entry name" value="GHMP Kinase, C-terminal domain"/>
    <property type="match status" value="1"/>
</dbReference>
<evidence type="ECO:0000256" key="11">
    <source>
        <dbReference type="ARBA" id="ARBA00049375"/>
    </source>
</evidence>
<dbReference type="GeneID" id="87619260"/>
<comment type="subcellular location">
    <subcellularLocation>
        <location evidence="13">Cytoplasm</location>
    </subcellularLocation>
</comment>
<evidence type="ECO:0000256" key="6">
    <source>
        <dbReference type="ARBA" id="ARBA00022679"/>
    </source>
</evidence>